<proteinExistence type="predicted"/>
<accession>A0ABQ5EZ88</accession>
<dbReference type="EMBL" id="BQNB010016808">
    <property type="protein sequence ID" value="GJT56029.1"/>
    <property type="molecule type" value="Genomic_DNA"/>
</dbReference>
<evidence type="ECO:0000313" key="1">
    <source>
        <dbReference type="EMBL" id="GJT56029.1"/>
    </source>
</evidence>
<comment type="caution">
    <text evidence="1">The sequence shown here is derived from an EMBL/GenBank/DDBJ whole genome shotgun (WGS) entry which is preliminary data.</text>
</comment>
<dbReference type="Proteomes" id="UP001151760">
    <property type="component" value="Unassembled WGS sequence"/>
</dbReference>
<organism evidence="1 2">
    <name type="scientific">Tanacetum coccineum</name>
    <dbReference type="NCBI Taxonomy" id="301880"/>
    <lineage>
        <taxon>Eukaryota</taxon>
        <taxon>Viridiplantae</taxon>
        <taxon>Streptophyta</taxon>
        <taxon>Embryophyta</taxon>
        <taxon>Tracheophyta</taxon>
        <taxon>Spermatophyta</taxon>
        <taxon>Magnoliopsida</taxon>
        <taxon>eudicotyledons</taxon>
        <taxon>Gunneridae</taxon>
        <taxon>Pentapetalae</taxon>
        <taxon>asterids</taxon>
        <taxon>campanulids</taxon>
        <taxon>Asterales</taxon>
        <taxon>Asteraceae</taxon>
        <taxon>Asteroideae</taxon>
        <taxon>Anthemideae</taxon>
        <taxon>Anthemidinae</taxon>
        <taxon>Tanacetum</taxon>
    </lineage>
</organism>
<evidence type="ECO:0000313" key="2">
    <source>
        <dbReference type="Proteomes" id="UP001151760"/>
    </source>
</evidence>
<keyword evidence="2" id="KW-1185">Reference proteome</keyword>
<name>A0ABQ5EZ88_9ASTR</name>
<reference evidence="1" key="2">
    <citation type="submission" date="2022-01" db="EMBL/GenBank/DDBJ databases">
        <authorList>
            <person name="Yamashiro T."/>
            <person name="Shiraishi A."/>
            <person name="Satake H."/>
            <person name="Nakayama K."/>
        </authorList>
    </citation>
    <scope>NUCLEOTIDE SEQUENCE</scope>
</reference>
<evidence type="ECO:0008006" key="3">
    <source>
        <dbReference type="Google" id="ProtNLM"/>
    </source>
</evidence>
<protein>
    <recommendedName>
        <fullName evidence="3">F-box associated domain-containing protein</fullName>
    </recommendedName>
</protein>
<sequence>MDNSFTLGYTKEAQNIKILQSCNGLLLFSGSRRLVFDYNDALHWLKTENRKLTHYKLDIEDHEHPIITTIQIPQRGMNFLESYGYMDPMLILMQIPYLFHLKGKLFESCRYLLLVCRYDIGSSEFTMYKMIKGCSFWSVRYHVDTDDFMTPLLEGWSIRSTVWRIVLGEREEDSLLVINLSGKVVQYNLISKTLHDIFDCGSNQLDDNHDDDNDELLQQLKAEHNVYEFISYFARV</sequence>
<reference evidence="1" key="1">
    <citation type="journal article" date="2022" name="Int. J. Mol. Sci.">
        <title>Draft Genome of Tanacetum Coccineum: Genomic Comparison of Closely Related Tanacetum-Family Plants.</title>
        <authorList>
            <person name="Yamashiro T."/>
            <person name="Shiraishi A."/>
            <person name="Nakayama K."/>
            <person name="Satake H."/>
        </authorList>
    </citation>
    <scope>NUCLEOTIDE SEQUENCE</scope>
</reference>
<gene>
    <name evidence="1" type="ORF">Tco_0991083</name>
</gene>